<dbReference type="PROSITE" id="PS01047">
    <property type="entry name" value="HMA_1"/>
    <property type="match status" value="1"/>
</dbReference>
<dbReference type="PROSITE" id="PS50846">
    <property type="entry name" value="HMA_2"/>
    <property type="match status" value="1"/>
</dbReference>
<sequence length="68" mass="7547">MYEIKLSGMTCNHCAGTVSKTIQSFDSESKPVVDLNSQTARFETKKDVSSLSKMLEEEGYPVVSINQE</sequence>
<dbReference type="RefSeq" id="WP_100705258.1">
    <property type="nucleotide sequence ID" value="NZ_NPDL01000010.1"/>
</dbReference>
<name>A0A2M9XIL6_9LEPT</name>
<reference evidence="3 4" key="1">
    <citation type="submission" date="2017-07" db="EMBL/GenBank/DDBJ databases">
        <title>Leptospira spp. isolated from tropical soils.</title>
        <authorList>
            <person name="Thibeaux R."/>
            <person name="Iraola G."/>
            <person name="Ferres I."/>
            <person name="Bierque E."/>
            <person name="Girault D."/>
            <person name="Soupe-Gilbert M.-E."/>
            <person name="Picardeau M."/>
            <person name="Goarant C."/>
        </authorList>
    </citation>
    <scope>NUCLEOTIDE SEQUENCE [LARGE SCALE GENOMIC DNA]</scope>
    <source>
        <strain evidence="3 4">MCA1-C-A1</strain>
    </source>
</reference>
<evidence type="ECO:0000313" key="3">
    <source>
        <dbReference type="EMBL" id="PJZ27526.1"/>
    </source>
</evidence>
<gene>
    <name evidence="3" type="ORF">CH357_02980</name>
</gene>
<dbReference type="GO" id="GO:0046872">
    <property type="term" value="F:metal ion binding"/>
    <property type="evidence" value="ECO:0007669"/>
    <property type="project" value="UniProtKB-KW"/>
</dbReference>
<protein>
    <submittedName>
        <fullName evidence="3">Copper-binding protein</fullName>
    </submittedName>
</protein>
<feature type="domain" description="HMA" evidence="2">
    <location>
        <begin position="1"/>
        <end position="63"/>
    </location>
</feature>
<keyword evidence="1" id="KW-0479">Metal-binding</keyword>
<keyword evidence="4" id="KW-1185">Reference proteome</keyword>
<proteinExistence type="predicted"/>
<dbReference type="OrthoDB" id="9813965at2"/>
<accession>A0A2M9XIL6</accession>
<evidence type="ECO:0000259" key="2">
    <source>
        <dbReference type="PROSITE" id="PS50846"/>
    </source>
</evidence>
<dbReference type="EMBL" id="NPDN01000001">
    <property type="protein sequence ID" value="PJZ27526.1"/>
    <property type="molecule type" value="Genomic_DNA"/>
</dbReference>
<evidence type="ECO:0000313" key="4">
    <source>
        <dbReference type="Proteomes" id="UP000232196"/>
    </source>
</evidence>
<dbReference type="AlphaFoldDB" id="A0A2M9XIL6"/>
<dbReference type="SUPFAM" id="SSF55008">
    <property type="entry name" value="HMA, heavy metal-associated domain"/>
    <property type="match status" value="1"/>
</dbReference>
<dbReference type="Gene3D" id="3.30.70.100">
    <property type="match status" value="1"/>
</dbReference>
<dbReference type="Pfam" id="PF00403">
    <property type="entry name" value="HMA"/>
    <property type="match status" value="1"/>
</dbReference>
<dbReference type="InterPro" id="IPR017969">
    <property type="entry name" value="Heavy-metal-associated_CS"/>
</dbReference>
<organism evidence="3 4">
    <name type="scientific">Leptospira hartskeerlii</name>
    <dbReference type="NCBI Taxonomy" id="2023177"/>
    <lineage>
        <taxon>Bacteria</taxon>
        <taxon>Pseudomonadati</taxon>
        <taxon>Spirochaetota</taxon>
        <taxon>Spirochaetia</taxon>
        <taxon>Leptospirales</taxon>
        <taxon>Leptospiraceae</taxon>
        <taxon>Leptospira</taxon>
    </lineage>
</organism>
<dbReference type="CDD" id="cd00371">
    <property type="entry name" value="HMA"/>
    <property type="match status" value="1"/>
</dbReference>
<comment type="caution">
    <text evidence="3">The sequence shown here is derived from an EMBL/GenBank/DDBJ whole genome shotgun (WGS) entry which is preliminary data.</text>
</comment>
<evidence type="ECO:0000256" key="1">
    <source>
        <dbReference type="ARBA" id="ARBA00022723"/>
    </source>
</evidence>
<dbReference type="InterPro" id="IPR006121">
    <property type="entry name" value="HMA_dom"/>
</dbReference>
<dbReference type="InterPro" id="IPR036163">
    <property type="entry name" value="HMA_dom_sf"/>
</dbReference>
<dbReference type="Proteomes" id="UP000232196">
    <property type="component" value="Unassembled WGS sequence"/>
</dbReference>